<accession>A0A8B8IJ10</accession>
<reference evidence="2" key="1">
    <citation type="submission" date="2025-08" db="UniProtKB">
        <authorList>
            <consortium name="RefSeq"/>
        </authorList>
    </citation>
    <scope>IDENTIFICATION</scope>
    <source>
        <tissue evidence="2">Whole body</tissue>
    </source>
</reference>
<dbReference type="Proteomes" id="UP001652626">
    <property type="component" value="Chromosome 17"/>
</dbReference>
<dbReference type="OMA" id="HHFHPLY"/>
<dbReference type="OrthoDB" id="20109at2759"/>
<protein>
    <submittedName>
        <fullName evidence="2">Uncharacterized protein LOC113400585</fullName>
    </submittedName>
</protein>
<dbReference type="RefSeq" id="XP_026496011.2">
    <property type="nucleotide sequence ID" value="XM_026640226.2"/>
</dbReference>
<proteinExistence type="predicted"/>
<evidence type="ECO:0000313" key="1">
    <source>
        <dbReference type="Proteomes" id="UP001652626"/>
    </source>
</evidence>
<name>A0A8B8IJ10_VANTA</name>
<dbReference type="GeneID" id="113400585"/>
<dbReference type="InterPro" id="IPR029064">
    <property type="entry name" value="Ribosomal_eL30-like_sf"/>
</dbReference>
<organism evidence="1 2">
    <name type="scientific">Vanessa tameamea</name>
    <name type="common">Kamehameha butterfly</name>
    <dbReference type="NCBI Taxonomy" id="334116"/>
    <lineage>
        <taxon>Eukaryota</taxon>
        <taxon>Metazoa</taxon>
        <taxon>Ecdysozoa</taxon>
        <taxon>Arthropoda</taxon>
        <taxon>Hexapoda</taxon>
        <taxon>Insecta</taxon>
        <taxon>Pterygota</taxon>
        <taxon>Neoptera</taxon>
        <taxon>Endopterygota</taxon>
        <taxon>Lepidoptera</taxon>
        <taxon>Glossata</taxon>
        <taxon>Ditrysia</taxon>
        <taxon>Papilionoidea</taxon>
        <taxon>Nymphalidae</taxon>
        <taxon>Nymphalinae</taxon>
        <taxon>Vanessa</taxon>
    </lineage>
</organism>
<keyword evidence="1" id="KW-1185">Reference proteome</keyword>
<evidence type="ECO:0000313" key="2">
    <source>
        <dbReference type="RefSeq" id="XP_026496011.2"/>
    </source>
</evidence>
<dbReference type="AlphaFoldDB" id="A0A8B8IJ10"/>
<dbReference type="SUPFAM" id="SSF55315">
    <property type="entry name" value="L30e-like"/>
    <property type="match status" value="1"/>
</dbReference>
<sequence length="282" mass="32286">MEAKKLKTKKGTINKGKIKKTLKNIICRPDPIFWPAVSEAEATLLSNLLMEHRICIPDFKKPHWAELKLIPKNKRPKPTPLKKIDGFLFGISVCRSAIEKNECSAVLIEALVEPQMVVQSIIEACNSSNIPVVCLKELRIITKSYFGIQTSCLGIKKDSLLKISNNVKEIYQKYKFQKNNVNEIKSASVNLESNKVLEKDLQMDIDMNLSSNPYLFRNDKKTRVFVPSNKQTNGGNLEFVGQNFIKLSVQKIENKTDSKEYMRLMLKKITNNPNRKKKLNKF</sequence>
<dbReference type="Gene3D" id="3.30.1330.30">
    <property type="match status" value="1"/>
</dbReference>
<gene>
    <name evidence="2" type="primary">LOC113400585</name>
</gene>